<dbReference type="InterPro" id="IPR008197">
    <property type="entry name" value="WAP_dom"/>
</dbReference>
<keyword evidence="2" id="KW-1015">Disulfide bond</keyword>
<evidence type="ECO:0000259" key="4">
    <source>
        <dbReference type="PROSITE" id="PS51390"/>
    </source>
</evidence>
<sequence length="85" mass="9157">MNNKLTFYLVLVGLLVISLEAKNNVKDGSCPLDIKSNYAGCTDFCLTDDQCPGNLKCCASDCGKVCVAAVPGVKTNKRKQKKNKV</sequence>
<gene>
    <name evidence="5" type="ORF">OXX778_LOCUS8026</name>
</gene>
<comment type="caution">
    <text evidence="5">The sequence shown here is derived from an EMBL/GenBank/DDBJ whole genome shotgun (WGS) entry which is preliminary data.</text>
</comment>
<dbReference type="Gene3D" id="4.10.75.10">
    <property type="entry name" value="Elafin-like"/>
    <property type="match status" value="1"/>
</dbReference>
<dbReference type="PROSITE" id="PS51390">
    <property type="entry name" value="WAP"/>
    <property type="match status" value="1"/>
</dbReference>
<dbReference type="Pfam" id="PF00095">
    <property type="entry name" value="WAP"/>
    <property type="match status" value="1"/>
</dbReference>
<evidence type="ECO:0000256" key="3">
    <source>
        <dbReference type="SAM" id="SignalP"/>
    </source>
</evidence>
<dbReference type="SUPFAM" id="SSF57256">
    <property type="entry name" value="Elafin-like"/>
    <property type="match status" value="1"/>
</dbReference>
<dbReference type="InterPro" id="IPR050514">
    <property type="entry name" value="WAP_four-disulfide_core"/>
</dbReference>
<dbReference type="AlphaFoldDB" id="A0A813V3B8"/>
<dbReference type="PRINTS" id="PR00003">
    <property type="entry name" value="4DISULPHCORE"/>
</dbReference>
<accession>A0A813V3B8</accession>
<feature type="chain" id="PRO_5032747573" description="WAP domain-containing protein" evidence="3">
    <location>
        <begin position="22"/>
        <end position="85"/>
    </location>
</feature>
<dbReference type="GO" id="GO:0019731">
    <property type="term" value="P:antibacterial humoral response"/>
    <property type="evidence" value="ECO:0007669"/>
    <property type="project" value="TreeGrafter"/>
</dbReference>
<evidence type="ECO:0000256" key="2">
    <source>
        <dbReference type="ARBA" id="ARBA00023157"/>
    </source>
</evidence>
<evidence type="ECO:0000313" key="5">
    <source>
        <dbReference type="EMBL" id="CAF0832225.1"/>
    </source>
</evidence>
<dbReference type="GO" id="GO:0045087">
    <property type="term" value="P:innate immune response"/>
    <property type="evidence" value="ECO:0007669"/>
    <property type="project" value="TreeGrafter"/>
</dbReference>
<dbReference type="EMBL" id="CAJNOC010001073">
    <property type="protein sequence ID" value="CAF0832225.1"/>
    <property type="molecule type" value="Genomic_DNA"/>
</dbReference>
<keyword evidence="1 3" id="KW-0732">Signal</keyword>
<feature type="domain" description="WAP" evidence="4">
    <location>
        <begin position="23"/>
        <end position="70"/>
    </location>
</feature>
<dbReference type="SMART" id="SM00217">
    <property type="entry name" value="WAP"/>
    <property type="match status" value="1"/>
</dbReference>
<dbReference type="GO" id="GO:0005615">
    <property type="term" value="C:extracellular space"/>
    <property type="evidence" value="ECO:0007669"/>
    <property type="project" value="TreeGrafter"/>
</dbReference>
<protein>
    <recommendedName>
        <fullName evidence="4">WAP domain-containing protein</fullName>
    </recommendedName>
</protein>
<keyword evidence="6" id="KW-1185">Reference proteome</keyword>
<dbReference type="GO" id="GO:0004867">
    <property type="term" value="F:serine-type endopeptidase inhibitor activity"/>
    <property type="evidence" value="ECO:0007669"/>
    <property type="project" value="TreeGrafter"/>
</dbReference>
<feature type="signal peptide" evidence="3">
    <location>
        <begin position="1"/>
        <end position="21"/>
    </location>
</feature>
<dbReference type="CDD" id="cd00199">
    <property type="entry name" value="WAP"/>
    <property type="match status" value="1"/>
</dbReference>
<reference evidence="5" key="1">
    <citation type="submission" date="2021-02" db="EMBL/GenBank/DDBJ databases">
        <authorList>
            <person name="Nowell W R."/>
        </authorList>
    </citation>
    <scope>NUCLEOTIDE SEQUENCE</scope>
    <source>
        <strain evidence="5">Ploen Becks lab</strain>
    </source>
</reference>
<organism evidence="5 6">
    <name type="scientific">Brachionus calyciflorus</name>
    <dbReference type="NCBI Taxonomy" id="104777"/>
    <lineage>
        <taxon>Eukaryota</taxon>
        <taxon>Metazoa</taxon>
        <taxon>Spiralia</taxon>
        <taxon>Gnathifera</taxon>
        <taxon>Rotifera</taxon>
        <taxon>Eurotatoria</taxon>
        <taxon>Monogononta</taxon>
        <taxon>Pseudotrocha</taxon>
        <taxon>Ploima</taxon>
        <taxon>Brachionidae</taxon>
        <taxon>Brachionus</taxon>
    </lineage>
</organism>
<dbReference type="OrthoDB" id="6060011at2759"/>
<dbReference type="Proteomes" id="UP000663879">
    <property type="component" value="Unassembled WGS sequence"/>
</dbReference>
<evidence type="ECO:0000256" key="1">
    <source>
        <dbReference type="ARBA" id="ARBA00022729"/>
    </source>
</evidence>
<dbReference type="InterPro" id="IPR036645">
    <property type="entry name" value="Elafin-like_sf"/>
</dbReference>
<name>A0A813V3B8_9BILA</name>
<dbReference type="PANTHER" id="PTHR19441:SF30">
    <property type="entry name" value="ELAFIN"/>
    <property type="match status" value="1"/>
</dbReference>
<dbReference type="PANTHER" id="PTHR19441">
    <property type="entry name" value="WHEY ACDIC PROTEIN WAP"/>
    <property type="match status" value="1"/>
</dbReference>
<proteinExistence type="predicted"/>
<evidence type="ECO:0000313" key="6">
    <source>
        <dbReference type="Proteomes" id="UP000663879"/>
    </source>
</evidence>